<feature type="transmembrane region" description="Helical" evidence="1">
    <location>
        <begin position="26"/>
        <end position="49"/>
    </location>
</feature>
<evidence type="ECO:0000313" key="2">
    <source>
        <dbReference type="EMBL" id="AUB82104.1"/>
    </source>
</evidence>
<dbReference type="OrthoDB" id="188925at2"/>
<feature type="transmembrane region" description="Helical" evidence="1">
    <location>
        <begin position="236"/>
        <end position="258"/>
    </location>
</feature>
<evidence type="ECO:0000256" key="1">
    <source>
        <dbReference type="SAM" id="Phobius"/>
    </source>
</evidence>
<dbReference type="EMBL" id="CP020370">
    <property type="protein sequence ID" value="AUB82104.1"/>
    <property type="molecule type" value="Genomic_DNA"/>
</dbReference>
<keyword evidence="1" id="KW-0472">Membrane</keyword>
<keyword evidence="3" id="KW-1185">Reference proteome</keyword>
<dbReference type="KEGG" id="tsy:THSYN_14870"/>
<dbReference type="RefSeq" id="WP_100919852.1">
    <property type="nucleotide sequence ID" value="NZ_CP020370.1"/>
</dbReference>
<sequence>MDALLDLVSLLAGLITELWLNSRGEFFAAAAVGIILAAFSWWLAYFVSFSFNRQFSFRPEHYFYCGVAATVTFFFSIVFFALHYTADVAKVMVSAWEVGIQVDQPWADDTFQRAYEGVRALHTPMGKPLEDFSKRPDPKTGLPTSIPTTQEASKLKAADIYAEAAVTHFRIQHPVLSKILWARPKIAQDEIYADMHRVFGAGSPNYDAKDAARLAGGEIRRGLEQQVPRIVLLSRIALVIAFLIVQGITFFLLIHAALADIKVRRAAPPRGGR</sequence>
<dbReference type="AlphaFoldDB" id="A0A2K8U963"/>
<proteinExistence type="predicted"/>
<keyword evidence="1" id="KW-0812">Transmembrane</keyword>
<feature type="transmembrane region" description="Helical" evidence="1">
    <location>
        <begin position="61"/>
        <end position="84"/>
    </location>
</feature>
<evidence type="ECO:0000313" key="3">
    <source>
        <dbReference type="Proteomes" id="UP000232638"/>
    </source>
</evidence>
<name>A0A2K8U963_9GAMM</name>
<organism evidence="2 3">
    <name type="scientific">Candidatus Thiodictyon syntrophicum</name>
    <dbReference type="NCBI Taxonomy" id="1166950"/>
    <lineage>
        <taxon>Bacteria</taxon>
        <taxon>Pseudomonadati</taxon>
        <taxon>Pseudomonadota</taxon>
        <taxon>Gammaproteobacteria</taxon>
        <taxon>Chromatiales</taxon>
        <taxon>Chromatiaceae</taxon>
        <taxon>Thiodictyon</taxon>
    </lineage>
</organism>
<dbReference type="Proteomes" id="UP000232638">
    <property type="component" value="Chromosome"/>
</dbReference>
<keyword evidence="1" id="KW-1133">Transmembrane helix</keyword>
<accession>A0A2K8U963</accession>
<reference evidence="2 3" key="1">
    <citation type="submission" date="2017-03" db="EMBL/GenBank/DDBJ databases">
        <title>Complete genome sequence of Candidatus 'Thiodictyon syntrophicum' sp. nov. strain Cad16T, a photolithoautotroph purple sulfur bacterium isolated from an alpine meromictic lake.</title>
        <authorList>
            <person name="Luedin S.M."/>
            <person name="Pothier J.F."/>
            <person name="Danza F."/>
            <person name="Storelli N."/>
            <person name="Wittwer M."/>
            <person name="Tonolla M."/>
        </authorList>
    </citation>
    <scope>NUCLEOTIDE SEQUENCE [LARGE SCALE GENOMIC DNA]</scope>
    <source>
        <strain evidence="2 3">Cad16T</strain>
    </source>
</reference>
<gene>
    <name evidence="2" type="ORF">THSYN_14870</name>
</gene>
<protein>
    <submittedName>
        <fullName evidence="2">Uncharacterized protein</fullName>
    </submittedName>
</protein>